<evidence type="ECO:0000256" key="1">
    <source>
        <dbReference type="SAM" id="Phobius"/>
    </source>
</evidence>
<keyword evidence="1" id="KW-0812">Transmembrane</keyword>
<protein>
    <submittedName>
        <fullName evidence="2">Uncharacterized protein</fullName>
    </submittedName>
</protein>
<keyword evidence="3" id="KW-1185">Reference proteome</keyword>
<dbReference type="EMBL" id="CP017157">
    <property type="protein sequence ID" value="AOP47796.1"/>
    <property type="molecule type" value="Genomic_DNA"/>
</dbReference>
<feature type="transmembrane region" description="Helical" evidence="1">
    <location>
        <begin position="19"/>
        <end position="40"/>
    </location>
</feature>
<evidence type="ECO:0000313" key="3">
    <source>
        <dbReference type="Proteomes" id="UP000094094"/>
    </source>
</evidence>
<accession>A0A1D7VM09</accession>
<dbReference type="AlphaFoldDB" id="A0A1D7VM09"/>
<reference evidence="2 3" key="1">
    <citation type="submission" date="2016-09" db="EMBL/GenBank/DDBJ databases">
        <title>Complete genome sequencing of Streptomyces lydicus 103 and metabolic pathways analysis of antibiotic biosynthesis.</title>
        <authorList>
            <person name="Jia N."/>
            <person name="Ding M.-Z."/>
            <person name="Gao F."/>
            <person name="Yuan Y.-J."/>
        </authorList>
    </citation>
    <scope>NUCLEOTIDE SEQUENCE [LARGE SCALE GENOMIC DNA]</scope>
    <source>
        <strain evidence="2 3">103</strain>
    </source>
</reference>
<name>A0A1D7VM09_9ACTN</name>
<keyword evidence="1" id="KW-0472">Membrane</keyword>
<dbReference type="Proteomes" id="UP000094094">
    <property type="component" value="Chromosome"/>
</dbReference>
<sequence>MSVALPAAHPQPLPADRRLSIGCCIASVVCLLLRLCIAVAPRVSRFRQTDGGSLFFLAAFVGVVSVKKGPPSRWAYGCTVAAAKQTPQFPCLEDGVVTKDWNDTTFGIDVSNGSVTHKETDSD</sequence>
<evidence type="ECO:0000313" key="2">
    <source>
        <dbReference type="EMBL" id="AOP47796.1"/>
    </source>
</evidence>
<gene>
    <name evidence="2" type="ORF">SL103_17470</name>
</gene>
<organism evidence="2 3">
    <name type="scientific">Streptomyces lydicus</name>
    <dbReference type="NCBI Taxonomy" id="47763"/>
    <lineage>
        <taxon>Bacteria</taxon>
        <taxon>Bacillati</taxon>
        <taxon>Actinomycetota</taxon>
        <taxon>Actinomycetes</taxon>
        <taxon>Kitasatosporales</taxon>
        <taxon>Streptomycetaceae</taxon>
        <taxon>Streptomyces</taxon>
    </lineage>
</organism>
<keyword evidence="1" id="KW-1133">Transmembrane helix</keyword>
<proteinExistence type="predicted"/>
<dbReference type="KEGG" id="slc:SL103_17470"/>